<dbReference type="AlphaFoldDB" id="A0A0M0HRW9"/>
<name>A0A0M0HRW9_VIBNE</name>
<dbReference type="PATRIC" id="fig|693.5.peg.779"/>
<gene>
    <name evidence="1" type="ORF">AKJ17_03860</name>
</gene>
<accession>A0A0M0HRW9</accession>
<dbReference type="RefSeq" id="WP_053394468.1">
    <property type="nucleotide sequence ID" value="NZ_LHPJ01000004.1"/>
</dbReference>
<dbReference type="Proteomes" id="UP000037515">
    <property type="component" value="Unassembled WGS sequence"/>
</dbReference>
<dbReference type="EMBL" id="LHPJ01000004">
    <property type="protein sequence ID" value="KOO04811.1"/>
    <property type="molecule type" value="Genomic_DNA"/>
</dbReference>
<protein>
    <submittedName>
        <fullName evidence="1">Uncharacterized protein</fullName>
    </submittedName>
</protein>
<proteinExistence type="predicted"/>
<organism evidence="1 2">
    <name type="scientific">Vibrio nereis</name>
    <dbReference type="NCBI Taxonomy" id="693"/>
    <lineage>
        <taxon>Bacteria</taxon>
        <taxon>Pseudomonadati</taxon>
        <taxon>Pseudomonadota</taxon>
        <taxon>Gammaproteobacteria</taxon>
        <taxon>Vibrionales</taxon>
        <taxon>Vibrionaceae</taxon>
        <taxon>Vibrio</taxon>
    </lineage>
</organism>
<evidence type="ECO:0000313" key="2">
    <source>
        <dbReference type="Proteomes" id="UP000037515"/>
    </source>
</evidence>
<sequence length="87" mass="10566">MNIDETPFFFNQKIRTKVKKHLDEDARYLNISMDAEWLEQSIEWELYERICQWRLEKTNIERGNEEVVSQIAAHIAYNIVVAYRSRM</sequence>
<reference evidence="2" key="1">
    <citation type="submission" date="2015-08" db="EMBL/GenBank/DDBJ databases">
        <title>Vibrio galatheae sp. nov., a novel member of the Vibrionaceae family isolated from the Solomon Islands.</title>
        <authorList>
            <person name="Giubergia S."/>
            <person name="Machado H."/>
            <person name="Mateiu R.V."/>
            <person name="Gram L."/>
        </authorList>
    </citation>
    <scope>NUCLEOTIDE SEQUENCE [LARGE SCALE GENOMIC DNA]</scope>
    <source>
        <strain evidence="2">DSM 19584</strain>
    </source>
</reference>
<comment type="caution">
    <text evidence="1">The sequence shown here is derived from an EMBL/GenBank/DDBJ whole genome shotgun (WGS) entry which is preliminary data.</text>
</comment>
<keyword evidence="2" id="KW-1185">Reference proteome</keyword>
<evidence type="ECO:0000313" key="1">
    <source>
        <dbReference type="EMBL" id="KOO04811.1"/>
    </source>
</evidence>